<keyword evidence="5 7" id="KW-1133">Transmembrane helix</keyword>
<dbReference type="PANTHER" id="PTHR30487">
    <property type="entry name" value="TYPE 4 PREPILIN-LIKE PROTEINS LEADER PEPTIDE-PROCESSING ENZYME"/>
    <property type="match status" value="1"/>
</dbReference>
<comment type="subcellular location">
    <subcellularLocation>
        <location evidence="1">Cell membrane</location>
        <topology evidence="1">Multi-pass membrane protein</topology>
    </subcellularLocation>
</comment>
<dbReference type="InterPro" id="IPR050882">
    <property type="entry name" value="Prepilin_peptidase/N-MTase"/>
</dbReference>
<accession>A0A198A510</accession>
<dbReference type="Gene3D" id="1.20.120.1220">
    <property type="match status" value="1"/>
</dbReference>
<keyword evidence="11" id="KW-1185">Reference proteome</keyword>
<evidence type="ECO:0000256" key="7">
    <source>
        <dbReference type="SAM" id="Phobius"/>
    </source>
</evidence>
<dbReference type="GO" id="GO:0006465">
    <property type="term" value="P:signal peptide processing"/>
    <property type="evidence" value="ECO:0007669"/>
    <property type="project" value="TreeGrafter"/>
</dbReference>
<dbReference type="PANTHER" id="PTHR30487:SF0">
    <property type="entry name" value="PREPILIN LEADER PEPTIDASE_N-METHYLTRANSFERASE-RELATED"/>
    <property type="match status" value="1"/>
</dbReference>
<proteinExistence type="inferred from homology"/>
<feature type="transmembrane region" description="Helical" evidence="7">
    <location>
        <begin position="6"/>
        <end position="25"/>
    </location>
</feature>
<reference evidence="10 11" key="1">
    <citation type="submission" date="2016-05" db="EMBL/GenBank/DDBJ databases">
        <title>Paenibacillus sp. 1ZS3-15 nov., isolated from the rhizosphere soil.</title>
        <authorList>
            <person name="Zhang X.X."/>
            <person name="Zhang J."/>
        </authorList>
    </citation>
    <scope>NUCLEOTIDE SEQUENCE [LARGE SCALE GENOMIC DNA]</scope>
    <source>
        <strain evidence="10 11">1ZS3-15</strain>
    </source>
</reference>
<protein>
    <submittedName>
        <fullName evidence="10">Prepilin peptidase</fullName>
    </submittedName>
</protein>
<dbReference type="Proteomes" id="UP000078454">
    <property type="component" value="Unassembled WGS sequence"/>
</dbReference>
<gene>
    <name evidence="10" type="ORF">A8708_19560</name>
</gene>
<evidence type="ECO:0000256" key="1">
    <source>
        <dbReference type="ARBA" id="ARBA00004651"/>
    </source>
</evidence>
<sequence>MTILIAIYVLILGLVLGSFFNVVALRVPAKQSIVKPPSACPSCGTQLKKKDLIPVISYLFSRGKCQYCQARVSILYPIGELATGLLFLWVYVHVGLTAEVLVGFVLVSLLVIITISDVTVMRIPNRVLLFFFPICVVVRVLVPDGQAWWSYVLGAVIGCGIVVMISLITRGGMGMGDAKLLLVCGFVVGLTHILVAFLLACLIGSLIGGLLLLLNIIKRKQPIPFGPYLAAGILISYGYGSDLIQAYLNLIG</sequence>
<comment type="caution">
    <text evidence="10">The sequence shown here is derived from an EMBL/GenBank/DDBJ whole genome shotgun (WGS) entry which is preliminary data.</text>
</comment>
<feature type="transmembrane region" description="Helical" evidence="7">
    <location>
        <begin position="74"/>
        <end position="94"/>
    </location>
</feature>
<dbReference type="RefSeq" id="WP_068667072.1">
    <property type="nucleotide sequence ID" value="NZ_LYPB01000076.1"/>
</dbReference>
<evidence type="ECO:0000256" key="2">
    <source>
        <dbReference type="ARBA" id="ARBA00005801"/>
    </source>
</evidence>
<dbReference type="InterPro" id="IPR010627">
    <property type="entry name" value="Prepilin_pept_A24_N"/>
</dbReference>
<evidence type="ECO:0000256" key="5">
    <source>
        <dbReference type="ARBA" id="ARBA00022989"/>
    </source>
</evidence>
<dbReference type="InterPro" id="IPR000045">
    <property type="entry name" value="Prepilin_IV_endopep_pep"/>
</dbReference>
<evidence type="ECO:0000256" key="4">
    <source>
        <dbReference type="ARBA" id="ARBA00022692"/>
    </source>
</evidence>
<dbReference type="OrthoDB" id="9789291at2"/>
<evidence type="ECO:0000256" key="3">
    <source>
        <dbReference type="ARBA" id="ARBA00022475"/>
    </source>
</evidence>
<dbReference type="Pfam" id="PF01478">
    <property type="entry name" value="Peptidase_A24"/>
    <property type="match status" value="1"/>
</dbReference>
<feature type="transmembrane region" description="Helical" evidence="7">
    <location>
        <begin position="148"/>
        <end position="168"/>
    </location>
</feature>
<feature type="domain" description="Prepilin type IV endopeptidase peptidase" evidence="8">
    <location>
        <begin position="104"/>
        <end position="208"/>
    </location>
</feature>
<evidence type="ECO:0000256" key="6">
    <source>
        <dbReference type="ARBA" id="ARBA00023136"/>
    </source>
</evidence>
<keyword evidence="6 7" id="KW-0472">Membrane</keyword>
<keyword evidence="4 7" id="KW-0812">Transmembrane</keyword>
<comment type="similarity">
    <text evidence="2">Belongs to the peptidase A24 family.</text>
</comment>
<dbReference type="GO" id="GO:0004190">
    <property type="term" value="F:aspartic-type endopeptidase activity"/>
    <property type="evidence" value="ECO:0007669"/>
    <property type="project" value="InterPro"/>
</dbReference>
<feature type="transmembrane region" description="Helical" evidence="7">
    <location>
        <begin position="180"/>
        <end position="213"/>
    </location>
</feature>
<dbReference type="Pfam" id="PF06750">
    <property type="entry name" value="A24_N_bact"/>
    <property type="match status" value="1"/>
</dbReference>
<dbReference type="STRING" id="1850517.A8708_19560"/>
<feature type="domain" description="Prepilin peptidase A24 N-terminal" evidence="9">
    <location>
        <begin position="11"/>
        <end position="93"/>
    </location>
</feature>
<dbReference type="EMBL" id="LYPB01000076">
    <property type="protein sequence ID" value="OAS16222.1"/>
    <property type="molecule type" value="Genomic_DNA"/>
</dbReference>
<dbReference type="AlphaFoldDB" id="A0A198A510"/>
<evidence type="ECO:0000259" key="9">
    <source>
        <dbReference type="Pfam" id="PF06750"/>
    </source>
</evidence>
<evidence type="ECO:0000313" key="11">
    <source>
        <dbReference type="Proteomes" id="UP000078454"/>
    </source>
</evidence>
<evidence type="ECO:0000313" key="10">
    <source>
        <dbReference type="EMBL" id="OAS16222.1"/>
    </source>
</evidence>
<evidence type="ECO:0000259" key="8">
    <source>
        <dbReference type="Pfam" id="PF01478"/>
    </source>
</evidence>
<feature type="transmembrane region" description="Helical" evidence="7">
    <location>
        <begin position="127"/>
        <end position="142"/>
    </location>
</feature>
<keyword evidence="3" id="KW-1003">Cell membrane</keyword>
<organism evidence="10 11">
    <name type="scientific">Paenibacillus oryzisoli</name>
    <dbReference type="NCBI Taxonomy" id="1850517"/>
    <lineage>
        <taxon>Bacteria</taxon>
        <taxon>Bacillati</taxon>
        <taxon>Bacillota</taxon>
        <taxon>Bacilli</taxon>
        <taxon>Bacillales</taxon>
        <taxon>Paenibacillaceae</taxon>
        <taxon>Paenibacillus</taxon>
    </lineage>
</organism>
<name>A0A198A510_9BACL</name>
<feature type="transmembrane region" description="Helical" evidence="7">
    <location>
        <begin position="100"/>
        <end position="120"/>
    </location>
</feature>
<feature type="transmembrane region" description="Helical" evidence="7">
    <location>
        <begin position="225"/>
        <end position="248"/>
    </location>
</feature>
<dbReference type="GO" id="GO:0005886">
    <property type="term" value="C:plasma membrane"/>
    <property type="evidence" value="ECO:0007669"/>
    <property type="project" value="UniProtKB-SubCell"/>
</dbReference>